<dbReference type="SUPFAM" id="SSF56954">
    <property type="entry name" value="Outer membrane efflux proteins (OEP)"/>
    <property type="match status" value="1"/>
</dbReference>
<dbReference type="GO" id="GO:0005886">
    <property type="term" value="C:plasma membrane"/>
    <property type="evidence" value="ECO:0007669"/>
    <property type="project" value="UniProtKB-SubCell"/>
</dbReference>
<comment type="subcellular location">
    <subcellularLocation>
        <location evidence="2">Cell membrane</location>
        <topology evidence="2">Lipid-anchor</topology>
    </subcellularLocation>
</comment>
<gene>
    <name evidence="4" type="ORF">FHT02_001126</name>
</gene>
<comment type="similarity">
    <text evidence="1 2">Belongs to the outer membrane factor (OMF) (TC 1.B.17) family.</text>
</comment>
<dbReference type="RefSeq" id="WP_184085323.1">
    <property type="nucleotide sequence ID" value="NZ_JACIJF010000002.1"/>
</dbReference>
<dbReference type="PANTHER" id="PTHR30203:SF25">
    <property type="entry name" value="OUTER MEMBRANE PROTEIN-RELATED"/>
    <property type="match status" value="1"/>
</dbReference>
<sequence length="503" mass="52622">MRRFAPLPLLSVALLGACTVGPDYAGPPSVGTAGQPPARFVRGGDSATVAAPAPARWWTALNDPTLDMLETRALAANPSVAVAQARLRQARGALRLERANRLPQAGASGMYVHAELPGVDLGSLTGGSAEGEGTGGGAGGGAAAAEAPDLGSLDFFNAGFDASWEVDLFGGQRRTVEATRANVQAAEANVADAQVTLAADVANAYVALRDRQQRLALSRQSGTLQRQMFELTQQRAAQGTASALEVERLRTQLESTEAEQVPLAAEIEAYLNALAVLTGAEPGALDTVLTTPGRTLLPPAQVAVGDPAALLQQRPDIRAAERQLAAYTARIGVAEASRFPRLSLTGMLGLGGTSPEALVDLDNLAALAMPRLQWSFLDFGRGRGRVEQAQGARDEAEAQYRGAVLRALQDAEDLLSRFGHRRETVASLVRVRASAVKAAGLTQQRYRAGTARLIDALDAERQRVLAEQNLAQATAALTADYVALQKALGLGWEPVPGAPVSAE</sequence>
<dbReference type="Gene3D" id="1.20.1600.10">
    <property type="entry name" value="Outer membrane efflux proteins (OEP)"/>
    <property type="match status" value="1"/>
</dbReference>
<accession>A0A840YAM4</accession>
<dbReference type="Proteomes" id="UP000527143">
    <property type="component" value="Unassembled WGS sequence"/>
</dbReference>
<evidence type="ECO:0000256" key="2">
    <source>
        <dbReference type="RuleBase" id="RU362097"/>
    </source>
</evidence>
<dbReference type="AlphaFoldDB" id="A0A840YAM4"/>
<dbReference type="InterPro" id="IPR003423">
    <property type="entry name" value="OMP_efflux"/>
</dbReference>
<dbReference type="PANTHER" id="PTHR30203">
    <property type="entry name" value="OUTER MEMBRANE CATION EFFLUX PROTEIN"/>
    <property type="match status" value="1"/>
</dbReference>
<feature type="signal peptide" evidence="2">
    <location>
        <begin position="1"/>
        <end position="25"/>
    </location>
</feature>
<feature type="chain" id="PRO_5033098328" evidence="2">
    <location>
        <begin position="26"/>
        <end position="503"/>
    </location>
</feature>
<dbReference type="Gene3D" id="2.20.200.10">
    <property type="entry name" value="Outer membrane efflux proteins (OEP)"/>
    <property type="match status" value="1"/>
</dbReference>
<keyword evidence="2" id="KW-0472">Membrane</keyword>
<evidence type="ECO:0000256" key="3">
    <source>
        <dbReference type="SAM" id="MobiDB-lite"/>
    </source>
</evidence>
<comment type="caution">
    <text evidence="4">The sequence shown here is derived from an EMBL/GenBank/DDBJ whole genome shotgun (WGS) entry which is preliminary data.</text>
</comment>
<keyword evidence="2" id="KW-1134">Transmembrane beta strand</keyword>
<evidence type="ECO:0000256" key="1">
    <source>
        <dbReference type="ARBA" id="ARBA00007613"/>
    </source>
</evidence>
<feature type="compositionally biased region" description="Gly residues" evidence="3">
    <location>
        <begin position="124"/>
        <end position="142"/>
    </location>
</feature>
<reference evidence="4 5" key="1">
    <citation type="submission" date="2020-08" db="EMBL/GenBank/DDBJ databases">
        <title>Genomic Encyclopedia of Type Strains, Phase IV (KMG-IV): sequencing the most valuable type-strain genomes for metagenomic binning, comparative biology and taxonomic classification.</title>
        <authorList>
            <person name="Goeker M."/>
        </authorList>
    </citation>
    <scope>NUCLEOTIDE SEQUENCE [LARGE SCALE GENOMIC DNA]</scope>
    <source>
        <strain evidence="4 5">DSM 26736</strain>
    </source>
</reference>
<dbReference type="NCBIfam" id="TIGR01845">
    <property type="entry name" value="outer_NodT"/>
    <property type="match status" value="1"/>
</dbReference>
<keyword evidence="2" id="KW-0732">Signal</keyword>
<keyword evidence="2 4" id="KW-0449">Lipoprotein</keyword>
<proteinExistence type="inferred from homology"/>
<keyword evidence="2" id="KW-0812">Transmembrane</keyword>
<keyword evidence="2" id="KW-0564">Palmitate</keyword>
<dbReference type="GO" id="GO:0015562">
    <property type="term" value="F:efflux transmembrane transporter activity"/>
    <property type="evidence" value="ECO:0007669"/>
    <property type="project" value="InterPro"/>
</dbReference>
<dbReference type="InterPro" id="IPR010131">
    <property type="entry name" value="MdtP/NodT-like"/>
</dbReference>
<dbReference type="EMBL" id="JACIJF010000002">
    <property type="protein sequence ID" value="MBB5709904.1"/>
    <property type="molecule type" value="Genomic_DNA"/>
</dbReference>
<protein>
    <submittedName>
        <fullName evidence="4">NodT family efflux transporter outer membrane factor (OMF) lipoprotein</fullName>
    </submittedName>
</protein>
<name>A0A840YAM4_9SPHN</name>
<feature type="region of interest" description="Disordered" evidence="3">
    <location>
        <begin position="123"/>
        <end position="143"/>
    </location>
</feature>
<dbReference type="Pfam" id="PF02321">
    <property type="entry name" value="OEP"/>
    <property type="match status" value="2"/>
</dbReference>
<keyword evidence="5" id="KW-1185">Reference proteome</keyword>
<organism evidence="4 5">
    <name type="scientific">Sphingomonas xinjiangensis</name>
    <dbReference type="NCBI Taxonomy" id="643568"/>
    <lineage>
        <taxon>Bacteria</taxon>
        <taxon>Pseudomonadati</taxon>
        <taxon>Pseudomonadota</taxon>
        <taxon>Alphaproteobacteria</taxon>
        <taxon>Sphingomonadales</taxon>
        <taxon>Sphingomonadaceae</taxon>
        <taxon>Sphingomonas</taxon>
    </lineage>
</organism>
<evidence type="ECO:0000313" key="4">
    <source>
        <dbReference type="EMBL" id="MBB5709904.1"/>
    </source>
</evidence>
<dbReference type="PROSITE" id="PS51257">
    <property type="entry name" value="PROKAR_LIPOPROTEIN"/>
    <property type="match status" value="1"/>
</dbReference>
<evidence type="ECO:0000313" key="5">
    <source>
        <dbReference type="Proteomes" id="UP000527143"/>
    </source>
</evidence>